<dbReference type="OrthoDB" id="9778801at2"/>
<dbReference type="InterPro" id="IPR010775">
    <property type="entry name" value="DUF1365"/>
</dbReference>
<dbReference type="RefSeq" id="WP_126802337.1">
    <property type="nucleotide sequence ID" value="NZ_PIPL01000001.1"/>
</dbReference>
<proteinExistence type="predicted"/>
<name>A0A432W6A4_9GAMM</name>
<sequence length="246" mass="29080">MNSAIYLGKVRHRRFVPRRHDFNYELVQWWFALDELEQVNRQSRWLSTGDRFAPLSFRPQDYLRGLWKPESATLTEAVIAKMSALAETPLAGKVYFLGNIRCWGMFFSPLNCYFLQQEDGSYSHMMAEVSNTPWLERHYYLVDLANQKPTDKAFHVSPFNPMDMRYQWKIKQPGKAQFVHIEAHREEREFDATLLLSRVELNQEHIKSVLRKHPVMTLSIVTGIYWQALKLFIKKVPFYGHPPAKK</sequence>
<dbReference type="Pfam" id="PF07103">
    <property type="entry name" value="DUF1365"/>
    <property type="match status" value="1"/>
</dbReference>
<accession>A0A432W6A4</accession>
<keyword evidence="2" id="KW-1185">Reference proteome</keyword>
<dbReference type="AlphaFoldDB" id="A0A432W6A4"/>
<dbReference type="Proteomes" id="UP000288293">
    <property type="component" value="Unassembled WGS sequence"/>
</dbReference>
<dbReference type="PANTHER" id="PTHR33973:SF4">
    <property type="entry name" value="OS07G0153300 PROTEIN"/>
    <property type="match status" value="1"/>
</dbReference>
<dbReference type="PANTHER" id="PTHR33973">
    <property type="entry name" value="OS07G0153300 PROTEIN"/>
    <property type="match status" value="1"/>
</dbReference>
<evidence type="ECO:0000313" key="2">
    <source>
        <dbReference type="Proteomes" id="UP000288293"/>
    </source>
</evidence>
<organism evidence="1 2">
    <name type="scientific">Aliidiomarina minuta</name>
    <dbReference type="NCBI Taxonomy" id="880057"/>
    <lineage>
        <taxon>Bacteria</taxon>
        <taxon>Pseudomonadati</taxon>
        <taxon>Pseudomonadota</taxon>
        <taxon>Gammaproteobacteria</taxon>
        <taxon>Alteromonadales</taxon>
        <taxon>Idiomarinaceae</taxon>
        <taxon>Aliidiomarina</taxon>
    </lineage>
</organism>
<reference evidence="1 2" key="1">
    <citation type="journal article" date="2011" name="Front. Microbiol.">
        <title>Genomic signatures of strain selection and enhancement in Bacillus atrophaeus var. globigii, a historical biowarfare simulant.</title>
        <authorList>
            <person name="Gibbons H.S."/>
            <person name="Broomall S.M."/>
            <person name="McNew L.A."/>
            <person name="Daligault H."/>
            <person name="Chapman C."/>
            <person name="Bruce D."/>
            <person name="Karavis M."/>
            <person name="Krepps M."/>
            <person name="McGregor P.A."/>
            <person name="Hong C."/>
            <person name="Park K.H."/>
            <person name="Akmal A."/>
            <person name="Feldman A."/>
            <person name="Lin J.S."/>
            <person name="Chang W.E."/>
            <person name="Higgs B.W."/>
            <person name="Demirev P."/>
            <person name="Lindquist J."/>
            <person name="Liem A."/>
            <person name="Fochler E."/>
            <person name="Read T.D."/>
            <person name="Tapia R."/>
            <person name="Johnson S."/>
            <person name="Bishop-Lilly K.A."/>
            <person name="Detter C."/>
            <person name="Han C."/>
            <person name="Sozhamannan S."/>
            <person name="Rosenzweig C.N."/>
            <person name="Skowronski E.W."/>
        </authorList>
    </citation>
    <scope>NUCLEOTIDE SEQUENCE [LARGE SCALE GENOMIC DNA]</scope>
    <source>
        <strain evidence="1 2">MLST1</strain>
    </source>
</reference>
<comment type="caution">
    <text evidence="1">The sequence shown here is derived from an EMBL/GenBank/DDBJ whole genome shotgun (WGS) entry which is preliminary data.</text>
</comment>
<gene>
    <name evidence="1" type="ORF">CWE09_02395</name>
</gene>
<protein>
    <submittedName>
        <fullName evidence="1">DUF1365 domain-containing protein</fullName>
    </submittedName>
</protein>
<evidence type="ECO:0000313" key="1">
    <source>
        <dbReference type="EMBL" id="RUO25600.1"/>
    </source>
</evidence>
<dbReference type="EMBL" id="PIPL01000001">
    <property type="protein sequence ID" value="RUO25600.1"/>
    <property type="molecule type" value="Genomic_DNA"/>
</dbReference>